<accession>A0ABS3K933</accession>
<dbReference type="PANTHER" id="PTHR10545">
    <property type="entry name" value="DIAMINE N-ACETYLTRANSFERASE"/>
    <property type="match status" value="1"/>
</dbReference>
<proteinExistence type="predicted"/>
<keyword evidence="5" id="KW-1185">Reference proteome</keyword>
<dbReference type="Gene3D" id="3.40.630.30">
    <property type="match status" value="1"/>
</dbReference>
<feature type="domain" description="N-acetyltransferase" evidence="3">
    <location>
        <begin position="5"/>
        <end position="150"/>
    </location>
</feature>
<dbReference type="Pfam" id="PF00583">
    <property type="entry name" value="Acetyltransf_1"/>
    <property type="match status" value="1"/>
</dbReference>
<dbReference type="InterPro" id="IPR000182">
    <property type="entry name" value="GNAT_dom"/>
</dbReference>
<reference evidence="4 5" key="1">
    <citation type="submission" date="2020-09" db="EMBL/GenBank/DDBJ databases">
        <title>Roseomonas.</title>
        <authorList>
            <person name="Zhu W."/>
        </authorList>
    </citation>
    <scope>NUCLEOTIDE SEQUENCE [LARGE SCALE GENOMIC DNA]</scope>
    <source>
        <strain evidence="4 5">1311</strain>
    </source>
</reference>
<dbReference type="PANTHER" id="PTHR10545:SF42">
    <property type="entry name" value="ACETYLTRANSFERASE"/>
    <property type="match status" value="1"/>
</dbReference>
<dbReference type="Proteomes" id="UP001518990">
    <property type="component" value="Unassembled WGS sequence"/>
</dbReference>
<dbReference type="InterPro" id="IPR051016">
    <property type="entry name" value="Diverse_Substrate_AcTransf"/>
</dbReference>
<dbReference type="InterPro" id="IPR016181">
    <property type="entry name" value="Acyl_CoA_acyltransferase"/>
</dbReference>
<gene>
    <name evidence="4" type="ORF">IAI60_04960</name>
</gene>
<evidence type="ECO:0000313" key="5">
    <source>
        <dbReference type="Proteomes" id="UP001518990"/>
    </source>
</evidence>
<comment type="caution">
    <text evidence="4">The sequence shown here is derived from an EMBL/GenBank/DDBJ whole genome shotgun (WGS) entry which is preliminary data.</text>
</comment>
<organism evidence="4 5">
    <name type="scientific">Roseomonas marmotae</name>
    <dbReference type="NCBI Taxonomy" id="2768161"/>
    <lineage>
        <taxon>Bacteria</taxon>
        <taxon>Pseudomonadati</taxon>
        <taxon>Pseudomonadota</taxon>
        <taxon>Alphaproteobacteria</taxon>
        <taxon>Acetobacterales</taxon>
        <taxon>Roseomonadaceae</taxon>
        <taxon>Roseomonas</taxon>
    </lineage>
</organism>
<dbReference type="EMBL" id="JACTNF010000003">
    <property type="protein sequence ID" value="MBO1073950.1"/>
    <property type="molecule type" value="Genomic_DNA"/>
</dbReference>
<evidence type="ECO:0000259" key="3">
    <source>
        <dbReference type="PROSITE" id="PS51186"/>
    </source>
</evidence>
<dbReference type="RefSeq" id="WP_207445526.1">
    <property type="nucleotide sequence ID" value="NZ_CP061091.1"/>
</dbReference>
<dbReference type="SUPFAM" id="SSF55729">
    <property type="entry name" value="Acyl-CoA N-acyltransferases (Nat)"/>
    <property type="match status" value="1"/>
</dbReference>
<dbReference type="CDD" id="cd04301">
    <property type="entry name" value="NAT_SF"/>
    <property type="match status" value="1"/>
</dbReference>
<evidence type="ECO:0000313" key="4">
    <source>
        <dbReference type="EMBL" id="MBO1073950.1"/>
    </source>
</evidence>
<evidence type="ECO:0000256" key="2">
    <source>
        <dbReference type="ARBA" id="ARBA00023315"/>
    </source>
</evidence>
<protein>
    <submittedName>
        <fullName evidence="4">GNAT family N-acetyltransferase</fullName>
    </submittedName>
</protein>
<keyword evidence="1" id="KW-0808">Transferase</keyword>
<evidence type="ECO:0000256" key="1">
    <source>
        <dbReference type="ARBA" id="ARBA00022679"/>
    </source>
</evidence>
<sequence>MSEEVRIGPASQDDRADWLELWAQYCAFGGAVLPQNVTDTTWRRILAPQEPVHCLLARDASGKAVGFCNYVCHPNTWSTQTVCYLEDLFVHPEARRMGVGTRLIQELAAIGRRENWLRIYWHTKTDNHQARAAYDRIATRTDHLRYEITL</sequence>
<name>A0ABS3K933_9PROT</name>
<keyword evidence="2" id="KW-0012">Acyltransferase</keyword>
<dbReference type="PROSITE" id="PS51186">
    <property type="entry name" value="GNAT"/>
    <property type="match status" value="1"/>
</dbReference>